<proteinExistence type="inferred from homology"/>
<dbReference type="PANTHER" id="PTHR43163:SF6">
    <property type="entry name" value="DIPEPTIDE TRANSPORT SYSTEM PERMEASE PROTEIN DPPB-RELATED"/>
    <property type="match status" value="1"/>
</dbReference>
<organism evidence="8 9">
    <name type="scientific">Neoasaia chiangmaiensis</name>
    <dbReference type="NCBI Taxonomy" id="320497"/>
    <lineage>
        <taxon>Bacteria</taxon>
        <taxon>Pseudomonadati</taxon>
        <taxon>Pseudomonadota</taxon>
        <taxon>Alphaproteobacteria</taxon>
        <taxon>Acetobacterales</taxon>
        <taxon>Acetobacteraceae</taxon>
        <taxon>Neoasaia</taxon>
    </lineage>
</organism>
<dbReference type="RefSeq" id="WP_077806525.1">
    <property type="nucleotide sequence ID" value="NZ_BJXS01000002.1"/>
</dbReference>
<evidence type="ECO:0000256" key="4">
    <source>
        <dbReference type="ARBA" id="ARBA00022692"/>
    </source>
</evidence>
<name>A0A1U9KP82_9PROT</name>
<evidence type="ECO:0000256" key="2">
    <source>
        <dbReference type="ARBA" id="ARBA00022448"/>
    </source>
</evidence>
<dbReference type="SUPFAM" id="SSF161098">
    <property type="entry name" value="MetI-like"/>
    <property type="match status" value="1"/>
</dbReference>
<dbReference type="InterPro" id="IPR000515">
    <property type="entry name" value="MetI-like"/>
</dbReference>
<dbReference type="Pfam" id="PF19300">
    <property type="entry name" value="BPD_transp_1_N"/>
    <property type="match status" value="1"/>
</dbReference>
<dbReference type="CDD" id="cd06261">
    <property type="entry name" value="TM_PBP2"/>
    <property type="match status" value="1"/>
</dbReference>
<evidence type="ECO:0000256" key="7">
    <source>
        <dbReference type="RuleBase" id="RU363032"/>
    </source>
</evidence>
<keyword evidence="5 7" id="KW-1133">Transmembrane helix</keyword>
<dbReference type="GO" id="GO:0005886">
    <property type="term" value="C:plasma membrane"/>
    <property type="evidence" value="ECO:0007669"/>
    <property type="project" value="UniProtKB-SubCell"/>
</dbReference>
<dbReference type="STRING" id="320497.A0U93_05850"/>
<reference evidence="8 9" key="1">
    <citation type="submission" date="2016-03" db="EMBL/GenBank/DDBJ databases">
        <title>Acetic acid bacteria sequencing.</title>
        <authorList>
            <person name="Brandt J."/>
            <person name="Jakob F."/>
            <person name="Vogel R.F."/>
        </authorList>
    </citation>
    <scope>NUCLEOTIDE SEQUENCE [LARGE SCALE GENOMIC DNA]</scope>
    <source>
        <strain evidence="8 9">NBRC 101099</strain>
    </source>
</reference>
<keyword evidence="6 7" id="KW-0472">Membrane</keyword>
<keyword evidence="9" id="KW-1185">Reference proteome</keyword>
<dbReference type="OrthoDB" id="9807402at2"/>
<dbReference type="PANTHER" id="PTHR43163">
    <property type="entry name" value="DIPEPTIDE TRANSPORT SYSTEM PERMEASE PROTEIN DPPB-RELATED"/>
    <property type="match status" value="1"/>
</dbReference>
<feature type="transmembrane region" description="Helical" evidence="7">
    <location>
        <begin position="12"/>
        <end position="30"/>
    </location>
</feature>
<feature type="transmembrane region" description="Helical" evidence="7">
    <location>
        <begin position="169"/>
        <end position="188"/>
    </location>
</feature>
<comment type="similarity">
    <text evidence="7">Belongs to the binding-protein-dependent transport system permease family.</text>
</comment>
<keyword evidence="4 7" id="KW-0812">Transmembrane</keyword>
<feature type="transmembrane region" description="Helical" evidence="7">
    <location>
        <begin position="130"/>
        <end position="149"/>
    </location>
</feature>
<keyword evidence="2 7" id="KW-0813">Transport</keyword>
<evidence type="ECO:0000256" key="3">
    <source>
        <dbReference type="ARBA" id="ARBA00022475"/>
    </source>
</evidence>
<protein>
    <submittedName>
        <fullName evidence="8">Peptide ABC transporter permease</fullName>
    </submittedName>
</protein>
<dbReference type="EMBL" id="CP014691">
    <property type="protein sequence ID" value="AQS87539.1"/>
    <property type="molecule type" value="Genomic_DNA"/>
</dbReference>
<sequence>MNTVLRRAMNLPVIMLGVSAIVFIAIHALPGDPARLMAGPQAPEGVVAAIHERLGLNQSLLHQYGHFLRHALQGDFGLSLRDGAPVGRMIAGRLPYSLLLGGLAYLLAMAVAIPGGIVGAVCANRWPDHLLMAMTLLGASLASFWVALIGMEVFAVRLHWLPLMGAGDWHHVILPVLVLALMPSALILRMTRTGMRDILRQDYIRTARAKGLSPMTVLLRHALRNAMIPVVTVVFLNLGGLISGAIVTETVFDWPGIGRLLIDAVRYRDYPTIQAITLLSIFGVLSANLLAEAIIVYLDPRMRGHK</sequence>
<dbReference type="InterPro" id="IPR035906">
    <property type="entry name" value="MetI-like_sf"/>
</dbReference>
<keyword evidence="3" id="KW-1003">Cell membrane</keyword>
<dbReference type="Gene3D" id="1.10.3720.10">
    <property type="entry name" value="MetI-like"/>
    <property type="match status" value="1"/>
</dbReference>
<feature type="transmembrane region" description="Helical" evidence="7">
    <location>
        <begin position="103"/>
        <end position="123"/>
    </location>
</feature>
<feature type="transmembrane region" description="Helical" evidence="7">
    <location>
        <begin position="272"/>
        <end position="298"/>
    </location>
</feature>
<accession>A0A1U9KP82</accession>
<evidence type="ECO:0000256" key="1">
    <source>
        <dbReference type="ARBA" id="ARBA00004651"/>
    </source>
</evidence>
<gene>
    <name evidence="8" type="ORF">A0U93_05850</name>
</gene>
<dbReference type="PROSITE" id="PS50928">
    <property type="entry name" value="ABC_TM1"/>
    <property type="match status" value="1"/>
</dbReference>
<comment type="subcellular location">
    <subcellularLocation>
        <location evidence="1 7">Cell membrane</location>
        <topology evidence="1 7">Multi-pass membrane protein</topology>
    </subcellularLocation>
</comment>
<dbReference type="AlphaFoldDB" id="A0A1U9KP82"/>
<feature type="transmembrane region" description="Helical" evidence="7">
    <location>
        <begin position="228"/>
        <end position="252"/>
    </location>
</feature>
<dbReference type="Proteomes" id="UP000188604">
    <property type="component" value="Chromosome"/>
</dbReference>
<dbReference type="InterPro" id="IPR045621">
    <property type="entry name" value="BPD_transp_1_N"/>
</dbReference>
<dbReference type="GO" id="GO:0071916">
    <property type="term" value="F:dipeptide transmembrane transporter activity"/>
    <property type="evidence" value="ECO:0007669"/>
    <property type="project" value="TreeGrafter"/>
</dbReference>
<evidence type="ECO:0000256" key="6">
    <source>
        <dbReference type="ARBA" id="ARBA00023136"/>
    </source>
</evidence>
<evidence type="ECO:0000256" key="5">
    <source>
        <dbReference type="ARBA" id="ARBA00022989"/>
    </source>
</evidence>
<dbReference type="KEGG" id="nch:A0U93_05850"/>
<evidence type="ECO:0000313" key="8">
    <source>
        <dbReference type="EMBL" id="AQS87539.1"/>
    </source>
</evidence>
<evidence type="ECO:0000313" key="9">
    <source>
        <dbReference type="Proteomes" id="UP000188604"/>
    </source>
</evidence>
<dbReference type="Pfam" id="PF00528">
    <property type="entry name" value="BPD_transp_1"/>
    <property type="match status" value="1"/>
</dbReference>